<proteinExistence type="predicted"/>
<evidence type="ECO:0000313" key="11">
    <source>
        <dbReference type="EMBL" id="APE36723.1"/>
    </source>
</evidence>
<keyword evidence="5" id="KW-0547">Nucleotide-binding</keyword>
<dbReference type="AlphaFoldDB" id="A0A1J0VXD1"/>
<dbReference type="GO" id="GO:0016020">
    <property type="term" value="C:membrane"/>
    <property type="evidence" value="ECO:0007669"/>
    <property type="project" value="InterPro"/>
</dbReference>
<evidence type="ECO:0000256" key="8">
    <source>
        <dbReference type="ARBA" id="ARBA00023012"/>
    </source>
</evidence>
<feature type="transmembrane region" description="Helical" evidence="9">
    <location>
        <begin position="69"/>
        <end position="97"/>
    </location>
</feature>
<keyword evidence="12" id="KW-1185">Reference proteome</keyword>
<evidence type="ECO:0000256" key="9">
    <source>
        <dbReference type="SAM" id="Phobius"/>
    </source>
</evidence>
<dbReference type="EMBL" id="CP018082">
    <property type="protein sequence ID" value="APE36723.1"/>
    <property type="molecule type" value="Genomic_DNA"/>
</dbReference>
<dbReference type="KEGG" id="nsl:BOX37_25490"/>
<dbReference type="Pfam" id="PF07730">
    <property type="entry name" value="HisKA_3"/>
    <property type="match status" value="1"/>
</dbReference>
<keyword evidence="6 11" id="KW-0418">Kinase</keyword>
<evidence type="ECO:0000256" key="2">
    <source>
        <dbReference type="ARBA" id="ARBA00012438"/>
    </source>
</evidence>
<gene>
    <name evidence="11" type="ORF">BOX37_25490</name>
</gene>
<feature type="transmembrane region" description="Helical" evidence="9">
    <location>
        <begin position="147"/>
        <end position="172"/>
    </location>
</feature>
<dbReference type="SMART" id="SM00387">
    <property type="entry name" value="HATPase_c"/>
    <property type="match status" value="1"/>
</dbReference>
<dbReference type="InterPro" id="IPR050482">
    <property type="entry name" value="Sensor_HK_TwoCompSys"/>
</dbReference>
<dbReference type="GO" id="GO:0000155">
    <property type="term" value="F:phosphorelay sensor kinase activity"/>
    <property type="evidence" value="ECO:0007669"/>
    <property type="project" value="InterPro"/>
</dbReference>
<dbReference type="InterPro" id="IPR025828">
    <property type="entry name" value="Put_sensor_dom"/>
</dbReference>
<evidence type="ECO:0000256" key="4">
    <source>
        <dbReference type="ARBA" id="ARBA00022679"/>
    </source>
</evidence>
<evidence type="ECO:0000259" key="10">
    <source>
        <dbReference type="SMART" id="SM00387"/>
    </source>
</evidence>
<dbReference type="Pfam" id="PF02518">
    <property type="entry name" value="HATPase_c"/>
    <property type="match status" value="1"/>
</dbReference>
<dbReference type="SUPFAM" id="SSF55874">
    <property type="entry name" value="ATPase domain of HSP90 chaperone/DNA topoisomerase II/histidine kinase"/>
    <property type="match status" value="1"/>
</dbReference>
<keyword evidence="9" id="KW-0472">Membrane</keyword>
<feature type="transmembrane region" description="Helical" evidence="9">
    <location>
        <begin position="43"/>
        <end position="62"/>
    </location>
</feature>
<dbReference type="GO" id="GO:0005524">
    <property type="term" value="F:ATP binding"/>
    <property type="evidence" value="ECO:0007669"/>
    <property type="project" value="UniProtKB-KW"/>
</dbReference>
<dbReference type="Proteomes" id="UP000183810">
    <property type="component" value="Chromosome"/>
</dbReference>
<reference evidence="11" key="1">
    <citation type="submission" date="2016-11" db="EMBL/GenBank/DDBJ databases">
        <authorList>
            <person name="Jaros S."/>
            <person name="Januszkiewicz K."/>
            <person name="Wedrychowicz H."/>
        </authorList>
    </citation>
    <scope>NUCLEOTIDE SEQUENCE [LARGE SCALE GENOMIC DNA]</scope>
    <source>
        <strain evidence="11">Y48</strain>
    </source>
</reference>
<evidence type="ECO:0000256" key="3">
    <source>
        <dbReference type="ARBA" id="ARBA00022553"/>
    </source>
</evidence>
<evidence type="ECO:0000256" key="6">
    <source>
        <dbReference type="ARBA" id="ARBA00022777"/>
    </source>
</evidence>
<sequence length="456" mass="48427">MDGMTESSTEVLDVAPRSAPVAVGPGLRAVALAPFQARTWKELGYLIAASVLGSFGIGYLYLGLGGGLFFAVLVVGVPVLALVILGGRVWAAVYRALVRTLLDTELDPPPPFRPKRGLIGFLTGAFTDLAAWRALAFLFVQSLLGVVIGYFVLVAVAMAVFTAISPIFWAIVRPVNVDADGVEHQSMVQFDDFYFDTWPRVLGLGAVGVLGCFVLPWLIRVVCLVHRQVAIWLLTPTNRERMSQLRESRRVAVEDSAATLRRVERDLHDGAQARLVTIAMALGRAEERVARGGDASDLIADAHSSSKEALVELRELVRGIHPPALELGLEPALETLAARCAVLVELRFELIARPSPAIEAIAYFSVAELLTNVVRHADANHVLVSVVPTGARLLTVTVRDNGIGGAPRPDAAMPGAGTGLAGLAARAGTVDGTMTVDSPPGGPTAIALTLPLVEPR</sequence>
<feature type="domain" description="Histidine kinase/HSP90-like ATPase" evidence="10">
    <location>
        <begin position="357"/>
        <end position="454"/>
    </location>
</feature>
<feature type="transmembrane region" description="Helical" evidence="9">
    <location>
        <begin position="201"/>
        <end position="219"/>
    </location>
</feature>
<dbReference type="GO" id="GO:0046983">
    <property type="term" value="F:protein dimerization activity"/>
    <property type="evidence" value="ECO:0007669"/>
    <property type="project" value="InterPro"/>
</dbReference>
<keyword evidence="7" id="KW-0067">ATP-binding</keyword>
<protein>
    <recommendedName>
        <fullName evidence="2">histidine kinase</fullName>
        <ecNumber evidence="2">2.7.13.3</ecNumber>
    </recommendedName>
</protein>
<dbReference type="EC" id="2.7.13.3" evidence="2"/>
<evidence type="ECO:0000256" key="1">
    <source>
        <dbReference type="ARBA" id="ARBA00000085"/>
    </source>
</evidence>
<dbReference type="Gene3D" id="1.20.5.1930">
    <property type="match status" value="1"/>
</dbReference>
<dbReference type="Pfam" id="PF13796">
    <property type="entry name" value="Sensor"/>
    <property type="match status" value="1"/>
</dbReference>
<keyword evidence="4" id="KW-0808">Transferase</keyword>
<evidence type="ECO:0000256" key="7">
    <source>
        <dbReference type="ARBA" id="ARBA00022840"/>
    </source>
</evidence>
<keyword evidence="8" id="KW-0902">Two-component regulatory system</keyword>
<keyword evidence="9" id="KW-1133">Transmembrane helix</keyword>
<evidence type="ECO:0000256" key="5">
    <source>
        <dbReference type="ARBA" id="ARBA00022741"/>
    </source>
</evidence>
<evidence type="ECO:0000313" key="12">
    <source>
        <dbReference type="Proteomes" id="UP000183810"/>
    </source>
</evidence>
<name>A0A1J0VXD1_9NOCA</name>
<dbReference type="Gene3D" id="3.30.565.10">
    <property type="entry name" value="Histidine kinase-like ATPase, C-terminal domain"/>
    <property type="match status" value="1"/>
</dbReference>
<dbReference type="PANTHER" id="PTHR24421:SF10">
    <property type="entry name" value="NITRATE_NITRITE SENSOR PROTEIN NARQ"/>
    <property type="match status" value="1"/>
</dbReference>
<organism evidence="11 12">
    <name type="scientific">Nocardia mangyaensis</name>
    <dbReference type="NCBI Taxonomy" id="2213200"/>
    <lineage>
        <taxon>Bacteria</taxon>
        <taxon>Bacillati</taxon>
        <taxon>Actinomycetota</taxon>
        <taxon>Actinomycetes</taxon>
        <taxon>Mycobacteriales</taxon>
        <taxon>Nocardiaceae</taxon>
        <taxon>Nocardia</taxon>
    </lineage>
</organism>
<dbReference type="PANTHER" id="PTHR24421">
    <property type="entry name" value="NITRATE/NITRITE SENSOR PROTEIN NARX-RELATED"/>
    <property type="match status" value="1"/>
</dbReference>
<accession>A0A1J0VXD1</accession>
<keyword evidence="9" id="KW-0812">Transmembrane</keyword>
<dbReference type="CDD" id="cd16917">
    <property type="entry name" value="HATPase_UhpB-NarQ-NarX-like"/>
    <property type="match status" value="1"/>
</dbReference>
<feature type="transmembrane region" description="Helical" evidence="9">
    <location>
        <begin position="117"/>
        <end position="140"/>
    </location>
</feature>
<dbReference type="InterPro" id="IPR011712">
    <property type="entry name" value="Sig_transdc_His_kin_sub3_dim/P"/>
</dbReference>
<dbReference type="InterPro" id="IPR003594">
    <property type="entry name" value="HATPase_dom"/>
</dbReference>
<keyword evidence="3" id="KW-0597">Phosphoprotein</keyword>
<dbReference type="InterPro" id="IPR036890">
    <property type="entry name" value="HATPase_C_sf"/>
</dbReference>
<comment type="catalytic activity">
    <reaction evidence="1">
        <text>ATP + protein L-histidine = ADP + protein N-phospho-L-histidine.</text>
        <dbReference type="EC" id="2.7.13.3"/>
    </reaction>
</comment>